<evidence type="ECO:0000313" key="1">
    <source>
        <dbReference type="EMBL" id="EJT74740.1"/>
    </source>
</evidence>
<reference evidence="1" key="2">
    <citation type="submission" date="2010-07" db="EMBL/GenBank/DDBJ databases">
        <authorList>
            <consortium name="The Broad Institute Genome Sequencing Platform"/>
            <consortium name="Broad Institute Genome Sequencing Center for Infectious Disease"/>
            <person name="Ma L.-J."/>
            <person name="Dead R."/>
            <person name="Young S."/>
            <person name="Zeng Q."/>
            <person name="Koehrsen M."/>
            <person name="Alvarado L."/>
            <person name="Berlin A."/>
            <person name="Chapman S.B."/>
            <person name="Chen Z."/>
            <person name="Freedman E."/>
            <person name="Gellesch M."/>
            <person name="Goldberg J."/>
            <person name="Griggs A."/>
            <person name="Gujja S."/>
            <person name="Heilman E.R."/>
            <person name="Heiman D."/>
            <person name="Hepburn T."/>
            <person name="Howarth C."/>
            <person name="Jen D."/>
            <person name="Larson L."/>
            <person name="Mehta T."/>
            <person name="Neiman D."/>
            <person name="Pearson M."/>
            <person name="Roberts A."/>
            <person name="Saif S."/>
            <person name="Shea T."/>
            <person name="Shenoy N."/>
            <person name="Sisk P."/>
            <person name="Stolte C."/>
            <person name="Sykes S."/>
            <person name="Walk T."/>
            <person name="White J."/>
            <person name="Yandava C."/>
            <person name="Haas B."/>
            <person name="Nusbaum C."/>
            <person name="Birren B."/>
        </authorList>
    </citation>
    <scope>NUCLEOTIDE SEQUENCE</scope>
    <source>
        <strain evidence="1">R3-111a-1</strain>
    </source>
</reference>
<dbReference type="Proteomes" id="UP000006039">
    <property type="component" value="Unassembled WGS sequence"/>
</dbReference>
<dbReference type="EMBL" id="GL385398">
    <property type="protein sequence ID" value="EJT74740.1"/>
    <property type="molecule type" value="Genomic_DNA"/>
</dbReference>
<protein>
    <submittedName>
        <fullName evidence="1 2">Uncharacterized protein</fullName>
    </submittedName>
</protein>
<dbReference type="RefSeq" id="XP_009224684.1">
    <property type="nucleotide sequence ID" value="XM_009226420.1"/>
</dbReference>
<dbReference type="AlphaFoldDB" id="J3P4Z2"/>
<accession>J3P4Z2</accession>
<sequence length="114" mass="12255">MIVTASSAWRMDFLLESTCLPCLSDEPNVSGALSWCRQWTPPEPWLWYCPCGLAACGGEGVGRIEKGSAGKGCCLVKVDQVILHAWESDLRAPLRGAAGGAGDIIGVPWRPRQI</sequence>
<reference evidence="2" key="4">
    <citation type="journal article" date="2015" name="G3 (Bethesda)">
        <title>Genome sequences of three phytopathogenic species of the Magnaporthaceae family of fungi.</title>
        <authorList>
            <person name="Okagaki L.H."/>
            <person name="Nunes C.C."/>
            <person name="Sailsbery J."/>
            <person name="Clay B."/>
            <person name="Brown D."/>
            <person name="John T."/>
            <person name="Oh Y."/>
            <person name="Young N."/>
            <person name="Fitzgerald M."/>
            <person name="Haas B.J."/>
            <person name="Zeng Q."/>
            <person name="Young S."/>
            <person name="Adiconis X."/>
            <person name="Fan L."/>
            <person name="Levin J.Z."/>
            <person name="Mitchell T.K."/>
            <person name="Okubara P.A."/>
            <person name="Farman M.L."/>
            <person name="Kohn L.M."/>
            <person name="Birren B."/>
            <person name="Ma L.-J."/>
            <person name="Dean R.A."/>
        </authorList>
    </citation>
    <scope>NUCLEOTIDE SEQUENCE</scope>
    <source>
        <strain evidence="2">R3-111a-1</strain>
    </source>
</reference>
<name>J3P4Z2_GAET3</name>
<dbReference type="HOGENOM" id="CLU_2121253_0_0_1"/>
<proteinExistence type="predicted"/>
<dbReference type="VEuPathDB" id="FungiDB:GGTG_08578"/>
<reference evidence="1" key="3">
    <citation type="submission" date="2010-09" db="EMBL/GenBank/DDBJ databases">
        <title>Annotation of Gaeumannomyces graminis var. tritici R3-111a-1.</title>
        <authorList>
            <consortium name="The Broad Institute Genome Sequencing Platform"/>
            <person name="Ma L.-J."/>
            <person name="Dead R."/>
            <person name="Young S.K."/>
            <person name="Zeng Q."/>
            <person name="Gargeya S."/>
            <person name="Fitzgerald M."/>
            <person name="Haas B."/>
            <person name="Abouelleil A."/>
            <person name="Alvarado L."/>
            <person name="Arachchi H.M."/>
            <person name="Berlin A."/>
            <person name="Brown A."/>
            <person name="Chapman S.B."/>
            <person name="Chen Z."/>
            <person name="Dunbar C."/>
            <person name="Freedman E."/>
            <person name="Gearin G."/>
            <person name="Gellesch M."/>
            <person name="Goldberg J."/>
            <person name="Griggs A."/>
            <person name="Gujja S."/>
            <person name="Heiman D."/>
            <person name="Howarth C."/>
            <person name="Larson L."/>
            <person name="Lui A."/>
            <person name="MacDonald P.J.P."/>
            <person name="Mehta T."/>
            <person name="Montmayeur A."/>
            <person name="Murphy C."/>
            <person name="Neiman D."/>
            <person name="Pearson M."/>
            <person name="Priest M."/>
            <person name="Roberts A."/>
            <person name="Saif S."/>
            <person name="Shea T."/>
            <person name="Shenoy N."/>
            <person name="Sisk P."/>
            <person name="Stolte C."/>
            <person name="Sykes S."/>
            <person name="Yandava C."/>
            <person name="Wortman J."/>
            <person name="Nusbaum C."/>
            <person name="Birren B."/>
        </authorList>
    </citation>
    <scope>NUCLEOTIDE SEQUENCE</scope>
    <source>
        <strain evidence="1">R3-111a-1</strain>
    </source>
</reference>
<dbReference type="GeneID" id="20349036"/>
<evidence type="ECO:0000313" key="2">
    <source>
        <dbReference type="EnsemblFungi" id="EJT74740"/>
    </source>
</evidence>
<keyword evidence="3" id="KW-1185">Reference proteome</keyword>
<organism evidence="1">
    <name type="scientific">Gaeumannomyces tritici (strain R3-111a-1)</name>
    <name type="common">Wheat and barley take-all root rot fungus</name>
    <name type="synonym">Gaeumannomyces graminis var. tritici</name>
    <dbReference type="NCBI Taxonomy" id="644352"/>
    <lineage>
        <taxon>Eukaryota</taxon>
        <taxon>Fungi</taxon>
        <taxon>Dikarya</taxon>
        <taxon>Ascomycota</taxon>
        <taxon>Pezizomycotina</taxon>
        <taxon>Sordariomycetes</taxon>
        <taxon>Sordariomycetidae</taxon>
        <taxon>Magnaporthales</taxon>
        <taxon>Magnaporthaceae</taxon>
        <taxon>Gaeumannomyces</taxon>
    </lineage>
</organism>
<evidence type="ECO:0000313" key="3">
    <source>
        <dbReference type="Proteomes" id="UP000006039"/>
    </source>
</evidence>
<reference evidence="2" key="5">
    <citation type="submission" date="2018-04" db="UniProtKB">
        <authorList>
            <consortium name="EnsemblFungi"/>
        </authorList>
    </citation>
    <scope>IDENTIFICATION</scope>
    <source>
        <strain evidence="2">R3-111a-1</strain>
    </source>
</reference>
<dbReference type="EnsemblFungi" id="EJT74740">
    <property type="protein sequence ID" value="EJT74740"/>
    <property type="gene ID" value="GGTG_08578"/>
</dbReference>
<gene>
    <name evidence="2" type="primary">20349036</name>
    <name evidence="1" type="ORF">GGTG_08578</name>
</gene>
<reference evidence="3" key="1">
    <citation type="submission" date="2010-07" db="EMBL/GenBank/DDBJ databases">
        <title>The genome sequence of Gaeumannomyces graminis var. tritici strain R3-111a-1.</title>
        <authorList>
            <consortium name="The Broad Institute Genome Sequencing Platform"/>
            <person name="Ma L.-J."/>
            <person name="Dead R."/>
            <person name="Young S."/>
            <person name="Zeng Q."/>
            <person name="Koehrsen M."/>
            <person name="Alvarado L."/>
            <person name="Berlin A."/>
            <person name="Chapman S.B."/>
            <person name="Chen Z."/>
            <person name="Freedman E."/>
            <person name="Gellesch M."/>
            <person name="Goldberg J."/>
            <person name="Griggs A."/>
            <person name="Gujja S."/>
            <person name="Heilman E.R."/>
            <person name="Heiman D."/>
            <person name="Hepburn T."/>
            <person name="Howarth C."/>
            <person name="Jen D."/>
            <person name="Larson L."/>
            <person name="Mehta T."/>
            <person name="Neiman D."/>
            <person name="Pearson M."/>
            <person name="Roberts A."/>
            <person name="Saif S."/>
            <person name="Shea T."/>
            <person name="Shenoy N."/>
            <person name="Sisk P."/>
            <person name="Stolte C."/>
            <person name="Sykes S."/>
            <person name="Walk T."/>
            <person name="White J."/>
            <person name="Yandava C."/>
            <person name="Haas B."/>
            <person name="Nusbaum C."/>
            <person name="Birren B."/>
        </authorList>
    </citation>
    <scope>NUCLEOTIDE SEQUENCE [LARGE SCALE GENOMIC DNA]</scope>
    <source>
        <strain evidence="3">R3-111a-1</strain>
    </source>
</reference>